<name>A0A1C0YYV8_9BACL</name>
<dbReference type="HAMAP" id="MF_01139">
    <property type="entry name" value="ISPT"/>
    <property type="match status" value="1"/>
</dbReference>
<evidence type="ECO:0000256" key="2">
    <source>
        <dbReference type="HAMAP-Rule" id="MF_01139"/>
    </source>
</evidence>
<feature type="binding site" evidence="2">
    <location>
        <position position="52"/>
    </location>
    <ligand>
        <name>substrate</name>
    </ligand>
</feature>
<feature type="binding site" evidence="2">
    <location>
        <begin position="213"/>
        <end position="215"/>
    </location>
    <ligand>
        <name>substrate</name>
    </ligand>
</feature>
<protein>
    <recommendedName>
        <fullName evidence="2">Isoprenyl transferase</fullName>
        <ecNumber evidence="2">2.5.1.-</ecNumber>
    </recommendedName>
</protein>
<feature type="binding site" evidence="2">
    <location>
        <position position="44"/>
    </location>
    <ligand>
        <name>substrate</name>
    </ligand>
</feature>
<feature type="active site" description="Proton acceptor" evidence="2">
    <location>
        <position position="87"/>
    </location>
</feature>
<evidence type="ECO:0000313" key="3">
    <source>
        <dbReference type="EMBL" id="OCS92355.1"/>
    </source>
</evidence>
<dbReference type="RefSeq" id="WP_066462515.1">
    <property type="nucleotide sequence ID" value="NZ_MATO01000016.1"/>
</dbReference>
<dbReference type="FunFam" id="3.40.1180.10:FF:000001">
    <property type="entry name" value="(2E,6E)-farnesyl-diphosphate-specific ditrans,polycis-undecaprenyl-diphosphate synthase"/>
    <property type="match status" value="1"/>
</dbReference>
<dbReference type="PANTHER" id="PTHR10291:SF0">
    <property type="entry name" value="DEHYDRODOLICHYL DIPHOSPHATE SYNTHASE 2"/>
    <property type="match status" value="1"/>
</dbReference>
<dbReference type="SUPFAM" id="SSF64005">
    <property type="entry name" value="Undecaprenyl diphosphate synthase"/>
    <property type="match status" value="1"/>
</dbReference>
<dbReference type="EMBL" id="MATO01000016">
    <property type="protein sequence ID" value="OCS92355.1"/>
    <property type="molecule type" value="Genomic_DNA"/>
</dbReference>
<reference evidence="3 4" key="1">
    <citation type="submission" date="2016-07" db="EMBL/GenBank/DDBJ databases">
        <title>Caryophanon latum genome sequencing.</title>
        <authorList>
            <person name="Verma A."/>
            <person name="Pal Y."/>
            <person name="Krishnamurthi S."/>
        </authorList>
    </citation>
    <scope>NUCLEOTIDE SEQUENCE [LARGE SCALE GENOMIC DNA]</scope>
    <source>
        <strain evidence="3 4">DSM 14151</strain>
    </source>
</reference>
<accession>A0A1C0YYV8</accession>
<feature type="binding site" evidence="2">
    <location>
        <begin position="84"/>
        <end position="86"/>
    </location>
    <ligand>
        <name>substrate</name>
    </ligand>
</feature>
<dbReference type="InterPro" id="IPR001441">
    <property type="entry name" value="UPP_synth-like"/>
</dbReference>
<dbReference type="Proteomes" id="UP000093482">
    <property type="component" value="Unassembled WGS sequence"/>
</dbReference>
<dbReference type="CDD" id="cd00475">
    <property type="entry name" value="Cis_IPPS"/>
    <property type="match status" value="1"/>
</dbReference>
<dbReference type="GO" id="GO:0030145">
    <property type="term" value="F:manganese ion binding"/>
    <property type="evidence" value="ECO:0007669"/>
    <property type="project" value="TreeGrafter"/>
</dbReference>
<feature type="binding site" evidence="2">
    <location>
        <position position="226"/>
    </location>
    <ligand>
        <name>Mg(2+)</name>
        <dbReference type="ChEBI" id="CHEBI:18420"/>
    </ligand>
</feature>
<dbReference type="GO" id="GO:0008834">
    <property type="term" value="F:ditrans,polycis-undecaprenyl-diphosphate synthase [(2E,6E)-farnesyl-diphosphate specific] activity"/>
    <property type="evidence" value="ECO:0007669"/>
    <property type="project" value="TreeGrafter"/>
</dbReference>
<feature type="binding site" evidence="2">
    <location>
        <position position="88"/>
    </location>
    <ligand>
        <name>substrate</name>
    </ligand>
</feature>
<sequence>MLKKWFGKTETLPLNESFEERVQQATEHTVPTHIAIIMDGNGRWAKKRNLPRVAGHHEGMKTVRKITRFADRLGVKALTVYAFSTENWKRPRTEVEFIMKLPQEFLGDFLPEMIERNIRVETIGEPEQLPAHTRKSLAEAMEATKHNTGLVLTFALNYGSRAEIIQATQKIAQAVQAGELRVEDITEQTMNEALMTASLPEPELLIRTSGEVRLSNFMLWQLAYTEFFFTDINWPDFSEEHLLEAVESFQGRDRRFGGLKGGEA</sequence>
<evidence type="ECO:0000256" key="1">
    <source>
        <dbReference type="ARBA" id="ARBA00022679"/>
    </source>
</evidence>
<feature type="active site" evidence="2">
    <location>
        <position position="39"/>
    </location>
</feature>
<feature type="binding site" evidence="2">
    <location>
        <position position="39"/>
    </location>
    <ligand>
        <name>Mg(2+)</name>
        <dbReference type="ChEBI" id="CHEBI:18420"/>
    </ligand>
</feature>
<dbReference type="Gene3D" id="3.40.1180.10">
    <property type="entry name" value="Decaprenyl diphosphate synthase-like"/>
    <property type="match status" value="1"/>
</dbReference>
<dbReference type="GO" id="GO:0000287">
    <property type="term" value="F:magnesium ion binding"/>
    <property type="evidence" value="ECO:0007669"/>
    <property type="project" value="UniProtKB-UniRule"/>
</dbReference>
<evidence type="ECO:0000313" key="4">
    <source>
        <dbReference type="Proteomes" id="UP000093482"/>
    </source>
</evidence>
<dbReference type="GO" id="GO:0016094">
    <property type="term" value="P:polyprenol biosynthetic process"/>
    <property type="evidence" value="ECO:0007669"/>
    <property type="project" value="TreeGrafter"/>
</dbReference>
<feature type="binding site" evidence="2">
    <location>
        <position position="90"/>
    </location>
    <ligand>
        <name>substrate</name>
    </ligand>
</feature>
<feature type="binding site" evidence="2">
    <location>
        <position position="56"/>
    </location>
    <ligand>
        <name>substrate</name>
    </ligand>
</feature>
<comment type="function">
    <text evidence="2">Catalyzes the condensation of isopentenyl diphosphate (IPP) with allylic pyrophosphates generating different type of terpenoids.</text>
</comment>
<proteinExistence type="inferred from homology"/>
<dbReference type="NCBIfam" id="TIGR00055">
    <property type="entry name" value="uppS"/>
    <property type="match status" value="1"/>
</dbReference>
<comment type="similarity">
    <text evidence="2">Belongs to the UPP synthase family.</text>
</comment>
<dbReference type="GO" id="GO:0005829">
    <property type="term" value="C:cytosol"/>
    <property type="evidence" value="ECO:0007669"/>
    <property type="project" value="TreeGrafter"/>
</dbReference>
<feature type="binding site" evidence="2">
    <location>
        <position position="207"/>
    </location>
    <ligand>
        <name>substrate</name>
    </ligand>
</feature>
<dbReference type="EC" id="2.5.1.-" evidence="2"/>
<comment type="caution">
    <text evidence="3">The sequence shown here is derived from an EMBL/GenBank/DDBJ whole genome shotgun (WGS) entry which is preliminary data.</text>
</comment>
<keyword evidence="2" id="KW-0479">Metal-binding</keyword>
<comment type="subunit">
    <text evidence="2">Homodimer.</text>
</comment>
<gene>
    <name evidence="3" type="ORF">A6K76_06840</name>
</gene>
<feature type="binding site" evidence="2">
    <location>
        <begin position="40"/>
        <end position="43"/>
    </location>
    <ligand>
        <name>substrate</name>
    </ligand>
</feature>
<comment type="cofactor">
    <cofactor evidence="2">
        <name>Mg(2+)</name>
        <dbReference type="ChEBI" id="CHEBI:18420"/>
    </cofactor>
    <text evidence="2">Binds 2 magnesium ions per subunit.</text>
</comment>
<keyword evidence="2" id="KW-0460">Magnesium</keyword>
<dbReference type="PANTHER" id="PTHR10291">
    <property type="entry name" value="DEHYDRODOLICHYL DIPHOSPHATE SYNTHASE FAMILY MEMBER"/>
    <property type="match status" value="1"/>
</dbReference>
<organism evidence="3 4">
    <name type="scientific">Caryophanon latum</name>
    <dbReference type="NCBI Taxonomy" id="33977"/>
    <lineage>
        <taxon>Bacteria</taxon>
        <taxon>Bacillati</taxon>
        <taxon>Bacillota</taxon>
        <taxon>Bacilli</taxon>
        <taxon>Bacillales</taxon>
        <taxon>Caryophanaceae</taxon>
        <taxon>Caryophanon</taxon>
    </lineage>
</organism>
<keyword evidence="1 2" id="KW-0808">Transferase</keyword>
<dbReference type="NCBIfam" id="NF011405">
    <property type="entry name" value="PRK14830.1"/>
    <property type="match status" value="1"/>
</dbReference>
<dbReference type="AlphaFoldDB" id="A0A1C0YYV8"/>
<dbReference type="InterPro" id="IPR036424">
    <property type="entry name" value="UPP_synth-like_sf"/>
</dbReference>
<dbReference type="InterPro" id="IPR018520">
    <property type="entry name" value="UPP_synth-like_CS"/>
</dbReference>
<dbReference type="OrthoDB" id="4191603at2"/>
<keyword evidence="4" id="KW-1185">Reference proteome</keyword>
<dbReference type="Pfam" id="PF01255">
    <property type="entry name" value="Prenyltransf"/>
    <property type="match status" value="1"/>
</dbReference>
<dbReference type="PROSITE" id="PS01066">
    <property type="entry name" value="UPP_SYNTHASE"/>
    <property type="match status" value="1"/>
</dbReference>